<accession>A0AAQ4E7P5</accession>
<organism evidence="1 2">
    <name type="scientific">Amblyomma americanum</name>
    <name type="common">Lone star tick</name>
    <dbReference type="NCBI Taxonomy" id="6943"/>
    <lineage>
        <taxon>Eukaryota</taxon>
        <taxon>Metazoa</taxon>
        <taxon>Ecdysozoa</taxon>
        <taxon>Arthropoda</taxon>
        <taxon>Chelicerata</taxon>
        <taxon>Arachnida</taxon>
        <taxon>Acari</taxon>
        <taxon>Parasitiformes</taxon>
        <taxon>Ixodida</taxon>
        <taxon>Ixodoidea</taxon>
        <taxon>Ixodidae</taxon>
        <taxon>Amblyomminae</taxon>
        <taxon>Amblyomma</taxon>
    </lineage>
</organism>
<gene>
    <name evidence="1" type="ORF">V5799_012883</name>
</gene>
<keyword evidence="2" id="KW-1185">Reference proteome</keyword>
<evidence type="ECO:0000313" key="2">
    <source>
        <dbReference type="Proteomes" id="UP001321473"/>
    </source>
</evidence>
<proteinExistence type="predicted"/>
<sequence length="137" mass="15753">MSKRKRLVALAKPPVLLLAANDSSSDEDDTHVYTAMFTELFTVPAKIPKVTSYVDTTVRNYSESEFRRNFRLPRKACYELVSKFEGSNFYPSSINHGGSPAKTAEEHLLSFLLYAITKHPCEMLQYSLTFQNQHRWQ</sequence>
<dbReference type="Proteomes" id="UP001321473">
    <property type="component" value="Unassembled WGS sequence"/>
</dbReference>
<comment type="caution">
    <text evidence="1">The sequence shown here is derived from an EMBL/GenBank/DDBJ whole genome shotgun (WGS) entry which is preliminary data.</text>
</comment>
<reference evidence="1 2" key="1">
    <citation type="journal article" date="2023" name="Arcadia Sci">
        <title>De novo assembly of a long-read Amblyomma americanum tick genome.</title>
        <authorList>
            <person name="Chou S."/>
            <person name="Poskanzer K.E."/>
            <person name="Rollins M."/>
            <person name="Thuy-Boun P.S."/>
        </authorList>
    </citation>
    <scope>NUCLEOTIDE SEQUENCE [LARGE SCALE GENOMIC DNA]</scope>
    <source>
        <strain evidence="1">F_SG_1</strain>
        <tissue evidence="1">Salivary glands</tissue>
    </source>
</reference>
<dbReference type="AlphaFoldDB" id="A0AAQ4E7P5"/>
<name>A0AAQ4E7P5_AMBAM</name>
<evidence type="ECO:0000313" key="1">
    <source>
        <dbReference type="EMBL" id="KAK8770652.1"/>
    </source>
</evidence>
<dbReference type="EMBL" id="JARKHS020020769">
    <property type="protein sequence ID" value="KAK8770652.1"/>
    <property type="molecule type" value="Genomic_DNA"/>
</dbReference>
<protein>
    <submittedName>
        <fullName evidence="1">Uncharacterized protein</fullName>
    </submittedName>
</protein>